<dbReference type="EMBL" id="LHYD01000032">
    <property type="protein sequence ID" value="KXB05141.1"/>
    <property type="molecule type" value="Genomic_DNA"/>
</dbReference>
<accession>A0A133VFC3</accession>
<protein>
    <submittedName>
        <fullName evidence="2">Cupin</fullName>
    </submittedName>
</protein>
<keyword evidence="3" id="KW-1185">Reference proteome</keyword>
<dbReference type="InterPro" id="IPR014710">
    <property type="entry name" value="RmlC-like_jellyroll"/>
</dbReference>
<dbReference type="Proteomes" id="UP000070311">
    <property type="component" value="Unassembled WGS sequence"/>
</dbReference>
<dbReference type="PATRIC" id="fig|1698279.3.peg.269"/>
<evidence type="ECO:0000259" key="1">
    <source>
        <dbReference type="Pfam" id="PF07883"/>
    </source>
</evidence>
<sequence>MNRENDQLDDIKTEVFKLEDLVEYQKNSVVSKTLIDRESGTLTLFALDRGQSISEHSAPYDALVLILDGEAKITISGQDLELESGESTVMPANEPHSLEAQKRFKMLLIMIR</sequence>
<proteinExistence type="predicted"/>
<dbReference type="PANTHER" id="PTHR37694">
    <property type="entry name" value="SLR8022 PROTEIN"/>
    <property type="match status" value="1"/>
</dbReference>
<dbReference type="PANTHER" id="PTHR37694:SF1">
    <property type="entry name" value="SLR8022 PROTEIN"/>
    <property type="match status" value="1"/>
</dbReference>
<dbReference type="AlphaFoldDB" id="A0A133VFC3"/>
<dbReference type="InterPro" id="IPR013096">
    <property type="entry name" value="Cupin_2"/>
</dbReference>
<dbReference type="Gene3D" id="2.60.120.10">
    <property type="entry name" value="Jelly Rolls"/>
    <property type="match status" value="1"/>
</dbReference>
<dbReference type="SUPFAM" id="SSF51182">
    <property type="entry name" value="RmlC-like cupins"/>
    <property type="match status" value="1"/>
</dbReference>
<name>A0A133VFC3_9EURY</name>
<dbReference type="CDD" id="cd02230">
    <property type="entry name" value="cupin_HP0902-like"/>
    <property type="match status" value="1"/>
</dbReference>
<feature type="domain" description="Cupin type-2" evidence="1">
    <location>
        <begin position="44"/>
        <end position="109"/>
    </location>
</feature>
<reference evidence="2 3" key="1">
    <citation type="journal article" date="2016" name="Sci. Rep.">
        <title>Metabolic traits of an uncultured archaeal lineage -MSBL1- from brine pools of the Red Sea.</title>
        <authorList>
            <person name="Mwirichia R."/>
            <person name="Alam I."/>
            <person name="Rashid M."/>
            <person name="Vinu M."/>
            <person name="Ba-Alawi W."/>
            <person name="Anthony Kamau A."/>
            <person name="Kamanda Ngugi D."/>
            <person name="Goker M."/>
            <person name="Klenk H.P."/>
            <person name="Bajic V."/>
            <person name="Stingl U."/>
        </authorList>
    </citation>
    <scope>NUCLEOTIDE SEQUENCE [LARGE SCALE GENOMIC DNA]</scope>
    <source>
        <strain evidence="2">SCGC-AAA382A13</strain>
    </source>
</reference>
<dbReference type="InterPro" id="IPR011051">
    <property type="entry name" value="RmlC_Cupin_sf"/>
</dbReference>
<dbReference type="Pfam" id="PF07883">
    <property type="entry name" value="Cupin_2"/>
    <property type="match status" value="1"/>
</dbReference>
<comment type="caution">
    <text evidence="2">The sequence shown here is derived from an EMBL/GenBank/DDBJ whole genome shotgun (WGS) entry which is preliminary data.</text>
</comment>
<gene>
    <name evidence="2" type="ORF">AKJ50_01710</name>
</gene>
<evidence type="ECO:0000313" key="3">
    <source>
        <dbReference type="Proteomes" id="UP000070311"/>
    </source>
</evidence>
<organism evidence="2 3">
    <name type="scientific">candidate division MSBL1 archaeon SCGC-AAA382A13</name>
    <dbReference type="NCBI Taxonomy" id="1698279"/>
    <lineage>
        <taxon>Archaea</taxon>
        <taxon>Methanobacteriati</taxon>
        <taxon>Methanobacteriota</taxon>
        <taxon>candidate division MSBL1</taxon>
    </lineage>
</organism>
<evidence type="ECO:0000313" key="2">
    <source>
        <dbReference type="EMBL" id="KXB05141.1"/>
    </source>
</evidence>